<reference evidence="1 2" key="1">
    <citation type="journal article" date="2019" name="Sci. Rep.">
        <title>Orb-weaving spider Araneus ventricosus genome elucidates the spidroin gene catalogue.</title>
        <authorList>
            <person name="Kono N."/>
            <person name="Nakamura H."/>
            <person name="Ohtoshi R."/>
            <person name="Moran D.A.P."/>
            <person name="Shinohara A."/>
            <person name="Yoshida Y."/>
            <person name="Fujiwara M."/>
            <person name="Mori M."/>
            <person name="Tomita M."/>
            <person name="Arakawa K."/>
        </authorList>
    </citation>
    <scope>NUCLEOTIDE SEQUENCE [LARGE SCALE GENOMIC DNA]</scope>
</reference>
<gene>
    <name evidence="1" type="ORF">AVEN_102152_1</name>
</gene>
<evidence type="ECO:0008006" key="3">
    <source>
        <dbReference type="Google" id="ProtNLM"/>
    </source>
</evidence>
<dbReference type="InterPro" id="IPR036397">
    <property type="entry name" value="RNaseH_sf"/>
</dbReference>
<dbReference type="AlphaFoldDB" id="A0A4Y2Q513"/>
<dbReference type="EMBL" id="BGPR01012892">
    <property type="protein sequence ID" value="GBN58223.1"/>
    <property type="molecule type" value="Genomic_DNA"/>
</dbReference>
<dbReference type="PANTHER" id="PTHR46060:SF1">
    <property type="entry name" value="MARINER MOS1 TRANSPOSASE-LIKE PROTEIN"/>
    <property type="match status" value="1"/>
</dbReference>
<dbReference type="Gene3D" id="3.30.420.10">
    <property type="entry name" value="Ribonuclease H-like superfamily/Ribonuclease H"/>
    <property type="match status" value="1"/>
</dbReference>
<protein>
    <recommendedName>
        <fullName evidence="3">Histone-lysine N-methyltransferase SETMAR</fullName>
    </recommendedName>
</protein>
<name>A0A4Y2Q513_ARAVE</name>
<evidence type="ECO:0000313" key="1">
    <source>
        <dbReference type="EMBL" id="GBN58223.1"/>
    </source>
</evidence>
<feature type="non-terminal residue" evidence="1">
    <location>
        <position position="1"/>
    </location>
</feature>
<dbReference type="GO" id="GO:0003676">
    <property type="term" value="F:nucleic acid binding"/>
    <property type="evidence" value="ECO:0007669"/>
    <property type="project" value="InterPro"/>
</dbReference>
<proteinExistence type="predicted"/>
<sequence length="91" mass="10373">QEVGLRKTIDAAVSCQSLRRLRIAILTPGIFLTHDNARPHNAVVTQLLLEQFKWNVSDHLPYSPDLARSDFRLFPDFKNWLGGQSFQKNGP</sequence>
<keyword evidence="2" id="KW-1185">Reference proteome</keyword>
<comment type="caution">
    <text evidence="1">The sequence shown here is derived from an EMBL/GenBank/DDBJ whole genome shotgun (WGS) entry which is preliminary data.</text>
</comment>
<dbReference type="InterPro" id="IPR052709">
    <property type="entry name" value="Transposase-MT_Hybrid"/>
</dbReference>
<evidence type="ECO:0000313" key="2">
    <source>
        <dbReference type="Proteomes" id="UP000499080"/>
    </source>
</evidence>
<organism evidence="1 2">
    <name type="scientific">Araneus ventricosus</name>
    <name type="common">Orbweaver spider</name>
    <name type="synonym">Epeira ventricosa</name>
    <dbReference type="NCBI Taxonomy" id="182803"/>
    <lineage>
        <taxon>Eukaryota</taxon>
        <taxon>Metazoa</taxon>
        <taxon>Ecdysozoa</taxon>
        <taxon>Arthropoda</taxon>
        <taxon>Chelicerata</taxon>
        <taxon>Arachnida</taxon>
        <taxon>Araneae</taxon>
        <taxon>Araneomorphae</taxon>
        <taxon>Entelegynae</taxon>
        <taxon>Araneoidea</taxon>
        <taxon>Araneidae</taxon>
        <taxon>Araneus</taxon>
    </lineage>
</organism>
<dbReference type="Proteomes" id="UP000499080">
    <property type="component" value="Unassembled WGS sequence"/>
</dbReference>
<accession>A0A4Y2Q513</accession>
<dbReference type="PANTHER" id="PTHR46060">
    <property type="entry name" value="MARINER MOS1 TRANSPOSASE-LIKE PROTEIN"/>
    <property type="match status" value="1"/>
</dbReference>